<dbReference type="CDD" id="cd01837">
    <property type="entry name" value="SGNH_plant_lipase_like"/>
    <property type="match status" value="1"/>
</dbReference>
<evidence type="ECO:0000313" key="5">
    <source>
        <dbReference type="EnsemblPlants" id="OPUNC02G00940.2"/>
    </source>
</evidence>
<dbReference type="Proteomes" id="UP000026962">
    <property type="component" value="Chromosome 2"/>
</dbReference>
<reference evidence="5" key="1">
    <citation type="submission" date="2015-04" db="UniProtKB">
        <authorList>
            <consortium name="EnsemblPlants"/>
        </authorList>
    </citation>
    <scope>IDENTIFICATION</scope>
</reference>
<dbReference type="GO" id="GO:0016788">
    <property type="term" value="F:hydrolase activity, acting on ester bonds"/>
    <property type="evidence" value="ECO:0007669"/>
    <property type="project" value="InterPro"/>
</dbReference>
<dbReference type="InterPro" id="IPR036514">
    <property type="entry name" value="SGNH_hydro_sf"/>
</dbReference>
<comment type="similarity">
    <text evidence="1">Belongs to the 'GDSL' lipolytic enzyme family.</text>
</comment>
<evidence type="ECO:0000313" key="6">
    <source>
        <dbReference type="Proteomes" id="UP000026962"/>
    </source>
</evidence>
<keyword evidence="2" id="KW-0378">Hydrolase</keyword>
<dbReference type="GO" id="GO:0016042">
    <property type="term" value="P:lipid catabolic process"/>
    <property type="evidence" value="ECO:0007669"/>
    <property type="project" value="UniProtKB-KW"/>
</dbReference>
<feature type="chain" id="PRO_5002364357" description="GDSL esterase/lipase" evidence="4">
    <location>
        <begin position="24"/>
        <end position="384"/>
    </location>
</feature>
<dbReference type="InterPro" id="IPR051058">
    <property type="entry name" value="GDSL_Est/Lipase"/>
</dbReference>
<dbReference type="Gene3D" id="3.40.50.1110">
    <property type="entry name" value="SGNH hydrolase"/>
    <property type="match status" value="1"/>
</dbReference>
<dbReference type="EnsemblPlants" id="OPUNC02G00940.2">
    <property type="protein sequence ID" value="OPUNC02G00940.2"/>
    <property type="gene ID" value="OPUNC02G00940"/>
</dbReference>
<dbReference type="eggNOG" id="KOG0017">
    <property type="taxonomic scope" value="Eukaryota"/>
</dbReference>
<keyword evidence="4" id="KW-0732">Signal</keyword>
<reference evidence="5" key="2">
    <citation type="submission" date="2018-05" db="EMBL/GenBank/DDBJ databases">
        <title>OpunRS2 (Oryza punctata Reference Sequence Version 2).</title>
        <authorList>
            <person name="Zhang J."/>
            <person name="Kudrna D."/>
            <person name="Lee S."/>
            <person name="Talag J."/>
            <person name="Welchert J."/>
            <person name="Wing R.A."/>
        </authorList>
    </citation>
    <scope>NUCLEOTIDE SEQUENCE [LARGE SCALE GENOMIC DNA]</scope>
</reference>
<evidence type="ECO:0000256" key="4">
    <source>
        <dbReference type="SAM" id="SignalP"/>
    </source>
</evidence>
<evidence type="ECO:0008006" key="7">
    <source>
        <dbReference type="Google" id="ProtNLM"/>
    </source>
</evidence>
<evidence type="ECO:0000256" key="2">
    <source>
        <dbReference type="ARBA" id="ARBA00022801"/>
    </source>
</evidence>
<keyword evidence="6" id="KW-1185">Reference proteome</keyword>
<name>A0A0E0JUS4_ORYPU</name>
<dbReference type="PANTHER" id="PTHR45648:SF78">
    <property type="entry name" value="GDSL ESTERASE_LIPASE"/>
    <property type="match status" value="1"/>
</dbReference>
<dbReference type="InterPro" id="IPR001087">
    <property type="entry name" value="GDSL"/>
</dbReference>
<dbReference type="Gramene" id="OPUNC02G00940.2">
    <property type="protein sequence ID" value="OPUNC02G00940.2"/>
    <property type="gene ID" value="OPUNC02G00940"/>
</dbReference>
<keyword evidence="3" id="KW-0443">Lipid metabolism</keyword>
<dbReference type="SUPFAM" id="SSF52266">
    <property type="entry name" value="SGNH hydrolase"/>
    <property type="match status" value="1"/>
</dbReference>
<dbReference type="OMA" id="SSCCADR"/>
<dbReference type="InterPro" id="IPR035669">
    <property type="entry name" value="SGNH_plant_lipase-like"/>
</dbReference>
<dbReference type="HOGENOM" id="CLU_015101_0_2_1"/>
<evidence type="ECO:0000256" key="1">
    <source>
        <dbReference type="ARBA" id="ARBA00008668"/>
    </source>
</evidence>
<evidence type="ECO:0000256" key="3">
    <source>
        <dbReference type="ARBA" id="ARBA00022963"/>
    </source>
</evidence>
<proteinExistence type="inferred from homology"/>
<dbReference type="AlphaFoldDB" id="A0A0E0JUS4"/>
<dbReference type="STRING" id="4537.A0A0E0JUS4"/>
<keyword evidence="3" id="KW-0442">Lipid degradation</keyword>
<sequence>MAVQRAAELRLLLVAMAVAAVTARGAAGGGAVKVPAIFVFGDSTVDVGNNNHLTGISARADFPHNGVDFPGGKPTGRFSNGLIGVDFIAAAMGFTRSPPPYLSLIAMDASSSSSNSGGEVMSNRTMMAAASAIKGASFASGGSGVLDSTGTTISMTKQIEYFSDLRDQILTILSADKTSTLLSKSIFLISTGGNDAFEFFSQNKTPDSTAIQEFCEALISTYDSHVKTLYNLGARKFAVINVPLLGCCPYLRSQNPTGECIEPLNQLAKKLNSEIRGLFRELSSEMQGMKYSIASSYELISSLIENPQAAGLVEVKSACCGGGGKFNAEEACTPSSSCCADRSKYLFWDLLHPTQATSKIVGLAFYNGATRFVSPITFKQLADA</sequence>
<protein>
    <recommendedName>
        <fullName evidence="7">GDSL esterase/lipase</fullName>
    </recommendedName>
</protein>
<dbReference type="PANTHER" id="PTHR45648">
    <property type="entry name" value="GDSL LIPASE/ACYLHYDROLASE FAMILY PROTEIN (AFU_ORTHOLOGUE AFUA_4G14700)"/>
    <property type="match status" value="1"/>
</dbReference>
<dbReference type="Pfam" id="PF00657">
    <property type="entry name" value="Lipase_GDSL"/>
    <property type="match status" value="1"/>
</dbReference>
<feature type="signal peptide" evidence="4">
    <location>
        <begin position="1"/>
        <end position="23"/>
    </location>
</feature>
<organism evidence="5">
    <name type="scientific">Oryza punctata</name>
    <name type="common">Red rice</name>
    <dbReference type="NCBI Taxonomy" id="4537"/>
    <lineage>
        <taxon>Eukaryota</taxon>
        <taxon>Viridiplantae</taxon>
        <taxon>Streptophyta</taxon>
        <taxon>Embryophyta</taxon>
        <taxon>Tracheophyta</taxon>
        <taxon>Spermatophyta</taxon>
        <taxon>Magnoliopsida</taxon>
        <taxon>Liliopsida</taxon>
        <taxon>Poales</taxon>
        <taxon>Poaceae</taxon>
        <taxon>BOP clade</taxon>
        <taxon>Oryzoideae</taxon>
        <taxon>Oryzeae</taxon>
        <taxon>Oryzinae</taxon>
        <taxon>Oryza</taxon>
    </lineage>
</organism>
<accession>A0A0E0JUS4</accession>